<comment type="caution">
    <text evidence="2">The sequence shown here is derived from an EMBL/GenBank/DDBJ whole genome shotgun (WGS) entry which is preliminary data.</text>
</comment>
<feature type="region of interest" description="Disordered" evidence="1">
    <location>
        <begin position="1"/>
        <end position="20"/>
    </location>
</feature>
<protein>
    <submittedName>
        <fullName evidence="2">Uncharacterized protein</fullName>
    </submittedName>
</protein>
<feature type="compositionally biased region" description="Polar residues" evidence="1">
    <location>
        <begin position="1"/>
        <end position="15"/>
    </location>
</feature>
<name>A0AAV4NRU2_CAEEX</name>
<keyword evidence="3" id="KW-1185">Reference proteome</keyword>
<reference evidence="2 3" key="1">
    <citation type="submission" date="2021-06" db="EMBL/GenBank/DDBJ databases">
        <title>Caerostris extrusa draft genome.</title>
        <authorList>
            <person name="Kono N."/>
            <person name="Arakawa K."/>
        </authorList>
    </citation>
    <scope>NUCLEOTIDE SEQUENCE [LARGE SCALE GENOMIC DNA]</scope>
</reference>
<dbReference type="EMBL" id="BPLR01003705">
    <property type="protein sequence ID" value="GIX87715.1"/>
    <property type="molecule type" value="Genomic_DNA"/>
</dbReference>
<sequence length="81" mass="8829">MRASLHLSQKNSAENHQARSLAHTNLSLSDPCGAPWNSPCSICNVPPGSGQTMMFPCAHICRPDIYLGATDARHKKKNIMI</sequence>
<proteinExistence type="predicted"/>
<dbReference type="Proteomes" id="UP001054945">
    <property type="component" value="Unassembled WGS sequence"/>
</dbReference>
<organism evidence="2 3">
    <name type="scientific">Caerostris extrusa</name>
    <name type="common">Bark spider</name>
    <name type="synonym">Caerostris bankana</name>
    <dbReference type="NCBI Taxonomy" id="172846"/>
    <lineage>
        <taxon>Eukaryota</taxon>
        <taxon>Metazoa</taxon>
        <taxon>Ecdysozoa</taxon>
        <taxon>Arthropoda</taxon>
        <taxon>Chelicerata</taxon>
        <taxon>Arachnida</taxon>
        <taxon>Araneae</taxon>
        <taxon>Araneomorphae</taxon>
        <taxon>Entelegynae</taxon>
        <taxon>Araneoidea</taxon>
        <taxon>Araneidae</taxon>
        <taxon>Caerostris</taxon>
    </lineage>
</organism>
<evidence type="ECO:0000313" key="3">
    <source>
        <dbReference type="Proteomes" id="UP001054945"/>
    </source>
</evidence>
<evidence type="ECO:0000313" key="2">
    <source>
        <dbReference type="EMBL" id="GIX87715.1"/>
    </source>
</evidence>
<dbReference type="AlphaFoldDB" id="A0AAV4NRU2"/>
<evidence type="ECO:0000256" key="1">
    <source>
        <dbReference type="SAM" id="MobiDB-lite"/>
    </source>
</evidence>
<accession>A0AAV4NRU2</accession>
<gene>
    <name evidence="2" type="ORF">CEXT_703941</name>
</gene>